<feature type="region of interest" description="Disordered" evidence="3">
    <location>
        <begin position="1001"/>
        <end position="1027"/>
    </location>
</feature>
<dbReference type="Gene3D" id="3.40.50.300">
    <property type="entry name" value="P-loop containing nucleotide triphosphate hydrolases"/>
    <property type="match status" value="1"/>
</dbReference>
<keyword evidence="2" id="KW-0862">Zinc</keyword>
<dbReference type="PROSITE" id="PS50837">
    <property type="entry name" value="NACHT"/>
    <property type="match status" value="1"/>
</dbReference>
<dbReference type="PANTHER" id="PTHR10039">
    <property type="entry name" value="AMELOGENIN"/>
    <property type="match status" value="1"/>
</dbReference>
<dbReference type="EMBL" id="JAQQWI010000001">
    <property type="protein sequence ID" value="KAK8040668.1"/>
    <property type="molecule type" value="Genomic_DNA"/>
</dbReference>
<organism evidence="6 7">
    <name type="scientific">Apiospora marii</name>
    <dbReference type="NCBI Taxonomy" id="335849"/>
    <lineage>
        <taxon>Eukaryota</taxon>
        <taxon>Fungi</taxon>
        <taxon>Dikarya</taxon>
        <taxon>Ascomycota</taxon>
        <taxon>Pezizomycotina</taxon>
        <taxon>Sordariomycetes</taxon>
        <taxon>Xylariomycetidae</taxon>
        <taxon>Amphisphaeriales</taxon>
        <taxon>Apiosporaceae</taxon>
        <taxon>Apiospora</taxon>
    </lineage>
</organism>
<proteinExistence type="predicted"/>
<dbReference type="InterPro" id="IPR027417">
    <property type="entry name" value="P-loop_NTPase"/>
</dbReference>
<dbReference type="Pfam" id="PF00096">
    <property type="entry name" value="zf-C2H2"/>
    <property type="match status" value="1"/>
</dbReference>
<dbReference type="InterPro" id="IPR054471">
    <property type="entry name" value="GPIID_WHD"/>
</dbReference>
<dbReference type="SUPFAM" id="SSF57667">
    <property type="entry name" value="beta-beta-alpha zinc fingers"/>
    <property type="match status" value="1"/>
</dbReference>
<sequence length="1027" mass="118623">MSASNAFDKALAVFKSELTASEKAQFRFVTSQDVKVAIIGIQAEQRRSKKVINLTRIRGFIEAMEELGKVLEVFLNSSEILAFVWGPMKLLLQTASTWAESLDTLLDAYEQITEHMPILQNYEQLFQTQPQIQAVVEMLWADVLRFHGQALRIFKQRKFRQILDQLQRHRTLLDSQALQVHIQSLHTYRHDREVLLDQEYRQRVDETQRHFLSLMNWISPAESHVDHEQLLSLRECYPGTGDWVLDKPHMKSWIESSIPRSSSLWLYGIPGAGKTVLASTVISSLLQRKSQSVWVAYFYCREMDPARNNTLAILKGLLAQFINQARPFMPVFYEMYIESGHTSLTSTRMTKELLEVMCRYISRAFIVIDGLDECEERQRKESTDFLHAMIRTCDAADPGKLRILYVSRDEPDIRRSMTPATILGLQVEDTQRDIGIYLNAQTKKLREAWCIPGFLSEDDIQYIKRNVQDRADGMFLYAKLVMENLLAQMTVEELVRELEPDCFPTGLQEAYNRTIVRIDRNANASERDAARKVLSWMLCSRRPLYWREIQAAIAMNVVEQTIDAHRKLRRHIRDICGSLIDSLSGDQVQFIHATASFYIAQSGFVSRGAAELSMSTTCMHYLTFECFEDTEHDVLTRAARDGQLAFQDYAIAHWAEHLMNAMTFNAQELENAAKEDFCEALTNFETRFDDDLNFEIKVDTKNVSQTWDMVHSFQALKRILTHAQEVTSWKDDRRDVTSLQSLGTALLRNREVLEQMSAEMSQETQDISQHLDTIYGLNWYKCSRITCFYFHRGFTSAEARKSHSDRHERPFRCTEEDCQGAVFGFQSRSELDKHQVKMHPGQDKLSSTFSRLKKPKAHQRLTKERSSRISKLPAKFQCTLCPKKFPKAYNLRIHLRTHTDERPFACTVCNKSFIRQHDRKRHEALHRPFVCKGNLAAGGRWGCGERFSQATMLGQHLTDPAVSCVWPLLDAQAKDQNFLLYTSGREQDVFLYSLAETMNAEESDHQGKLESGTEETHEASVDMDIDE</sequence>
<dbReference type="InterPro" id="IPR056125">
    <property type="entry name" value="DUF7708"/>
</dbReference>
<feature type="domain" description="C2H2-type" evidence="4">
    <location>
        <begin position="904"/>
        <end position="926"/>
    </location>
</feature>
<name>A0ABR1T4J8_9PEZI</name>
<evidence type="ECO:0000313" key="7">
    <source>
        <dbReference type="Proteomes" id="UP001396898"/>
    </source>
</evidence>
<evidence type="ECO:0000256" key="2">
    <source>
        <dbReference type="PROSITE-ProRule" id="PRU00042"/>
    </source>
</evidence>
<gene>
    <name evidence="6" type="ORF">PG991_000456</name>
</gene>
<evidence type="ECO:0000259" key="5">
    <source>
        <dbReference type="PROSITE" id="PS50837"/>
    </source>
</evidence>
<dbReference type="SMART" id="SM00355">
    <property type="entry name" value="ZnF_C2H2"/>
    <property type="match status" value="4"/>
</dbReference>
<dbReference type="InterPro" id="IPR007111">
    <property type="entry name" value="NACHT_NTPase"/>
</dbReference>
<reference evidence="6 7" key="1">
    <citation type="submission" date="2023-01" db="EMBL/GenBank/DDBJ databases">
        <title>Analysis of 21 Apiospora genomes using comparative genomics revels a genus with tremendous synthesis potential of carbohydrate active enzymes and secondary metabolites.</title>
        <authorList>
            <person name="Sorensen T."/>
        </authorList>
    </citation>
    <scope>NUCLEOTIDE SEQUENCE [LARGE SCALE GENOMIC DNA]</scope>
    <source>
        <strain evidence="6 7">CBS 20057</strain>
    </source>
</reference>
<dbReference type="Pfam" id="PF24809">
    <property type="entry name" value="DUF7708"/>
    <property type="match status" value="1"/>
</dbReference>
<accession>A0ABR1T4J8</accession>
<evidence type="ECO:0000256" key="3">
    <source>
        <dbReference type="SAM" id="MobiDB-lite"/>
    </source>
</evidence>
<keyword evidence="1" id="KW-0677">Repeat</keyword>
<keyword evidence="7" id="KW-1185">Reference proteome</keyword>
<feature type="domain" description="C2H2-type" evidence="4">
    <location>
        <begin position="876"/>
        <end position="903"/>
    </location>
</feature>
<keyword evidence="2" id="KW-0479">Metal-binding</keyword>
<feature type="domain" description="NACHT" evidence="5">
    <location>
        <begin position="262"/>
        <end position="408"/>
    </location>
</feature>
<dbReference type="Proteomes" id="UP001396898">
    <property type="component" value="Unassembled WGS sequence"/>
</dbReference>
<evidence type="ECO:0008006" key="8">
    <source>
        <dbReference type="Google" id="ProtNLM"/>
    </source>
</evidence>
<dbReference type="PROSITE" id="PS00028">
    <property type="entry name" value="ZINC_FINGER_C2H2_1"/>
    <property type="match status" value="2"/>
</dbReference>
<dbReference type="Pfam" id="PF24883">
    <property type="entry name" value="NPHP3_N"/>
    <property type="match status" value="1"/>
</dbReference>
<dbReference type="InterPro" id="IPR036236">
    <property type="entry name" value="Znf_C2H2_sf"/>
</dbReference>
<dbReference type="Gene3D" id="3.30.160.60">
    <property type="entry name" value="Classic Zinc Finger"/>
    <property type="match status" value="2"/>
</dbReference>
<dbReference type="Pfam" id="PF22939">
    <property type="entry name" value="WHD_GPIID"/>
    <property type="match status" value="1"/>
</dbReference>
<keyword evidence="2" id="KW-0863">Zinc-finger</keyword>
<dbReference type="InterPro" id="IPR056884">
    <property type="entry name" value="NPHP3-like_N"/>
</dbReference>
<dbReference type="PROSITE" id="PS50157">
    <property type="entry name" value="ZINC_FINGER_C2H2_2"/>
    <property type="match status" value="2"/>
</dbReference>
<evidence type="ECO:0000313" key="6">
    <source>
        <dbReference type="EMBL" id="KAK8040668.1"/>
    </source>
</evidence>
<dbReference type="SUPFAM" id="SSF52540">
    <property type="entry name" value="P-loop containing nucleoside triphosphate hydrolases"/>
    <property type="match status" value="1"/>
</dbReference>
<comment type="caution">
    <text evidence="6">The sequence shown here is derived from an EMBL/GenBank/DDBJ whole genome shotgun (WGS) entry which is preliminary data.</text>
</comment>
<dbReference type="PANTHER" id="PTHR10039:SF14">
    <property type="entry name" value="NACHT DOMAIN-CONTAINING PROTEIN"/>
    <property type="match status" value="1"/>
</dbReference>
<evidence type="ECO:0000256" key="1">
    <source>
        <dbReference type="ARBA" id="ARBA00022737"/>
    </source>
</evidence>
<dbReference type="InterPro" id="IPR013087">
    <property type="entry name" value="Znf_C2H2_type"/>
</dbReference>
<evidence type="ECO:0000259" key="4">
    <source>
        <dbReference type="PROSITE" id="PS50157"/>
    </source>
</evidence>
<protein>
    <recommendedName>
        <fullName evidence="8">C2H2-type domain-containing protein</fullName>
    </recommendedName>
</protein>